<dbReference type="Gene3D" id="3.40.50.20">
    <property type="match status" value="1"/>
</dbReference>
<keyword evidence="1" id="KW-0436">Ligase</keyword>
<dbReference type="PROSITE" id="PS50975">
    <property type="entry name" value="ATP_GRASP"/>
    <property type="match status" value="1"/>
</dbReference>
<keyword evidence="7" id="KW-1185">Reference proteome</keyword>
<accession>A0ABV4LN30</accession>
<evidence type="ECO:0000256" key="2">
    <source>
        <dbReference type="ARBA" id="ARBA00022741"/>
    </source>
</evidence>
<evidence type="ECO:0000259" key="5">
    <source>
        <dbReference type="PROSITE" id="PS50975"/>
    </source>
</evidence>
<dbReference type="InterPro" id="IPR052032">
    <property type="entry name" value="ATP-dep_AA_Ligase"/>
</dbReference>
<proteinExistence type="predicted"/>
<dbReference type="PANTHER" id="PTHR43585">
    <property type="entry name" value="FUMIPYRROLE BIOSYNTHESIS PROTEIN C"/>
    <property type="match status" value="1"/>
</dbReference>
<protein>
    <submittedName>
        <fullName evidence="6">Acetyl-CoA carboxylase biotin carboxylase subunit family protein</fullName>
    </submittedName>
</protein>
<evidence type="ECO:0000313" key="7">
    <source>
        <dbReference type="Proteomes" id="UP001569200"/>
    </source>
</evidence>
<dbReference type="Gene3D" id="3.30.470.20">
    <property type="entry name" value="ATP-grasp fold, B domain"/>
    <property type="match status" value="1"/>
</dbReference>
<feature type="domain" description="ATP-grasp" evidence="5">
    <location>
        <begin position="108"/>
        <end position="295"/>
    </location>
</feature>
<reference evidence="6 7" key="1">
    <citation type="submission" date="2024-06" db="EMBL/GenBank/DDBJ databases">
        <authorList>
            <person name="Steensen K."/>
            <person name="Seneca J."/>
            <person name="Bartlau N."/>
            <person name="Yu A.X."/>
            <person name="Polz M.F."/>
        </authorList>
    </citation>
    <scope>NUCLEOTIDE SEQUENCE [LARGE SCALE GENOMIC DNA]</scope>
    <source>
        <strain evidence="6 7">1F145</strain>
    </source>
</reference>
<comment type="caution">
    <text evidence="6">The sequence shown here is derived from an EMBL/GenBank/DDBJ whole genome shotgun (WGS) entry which is preliminary data.</text>
</comment>
<dbReference type="RefSeq" id="WP_368084321.1">
    <property type="nucleotide sequence ID" value="NZ_JBGONW010000003.1"/>
</dbReference>
<keyword evidence="2 4" id="KW-0547">Nucleotide-binding</keyword>
<name>A0ABV4LN30_VIBSP</name>
<dbReference type="EMBL" id="JBGOOW010000002">
    <property type="protein sequence ID" value="MEZ8179850.1"/>
    <property type="molecule type" value="Genomic_DNA"/>
</dbReference>
<dbReference type="PANTHER" id="PTHR43585:SF2">
    <property type="entry name" value="ATP-GRASP ENZYME FSQD"/>
    <property type="match status" value="1"/>
</dbReference>
<organism evidence="6 7">
    <name type="scientific">Vibrio splendidus</name>
    <dbReference type="NCBI Taxonomy" id="29497"/>
    <lineage>
        <taxon>Bacteria</taxon>
        <taxon>Pseudomonadati</taxon>
        <taxon>Pseudomonadota</taxon>
        <taxon>Gammaproteobacteria</taxon>
        <taxon>Vibrionales</taxon>
        <taxon>Vibrionaceae</taxon>
        <taxon>Vibrio</taxon>
    </lineage>
</organism>
<gene>
    <name evidence="6" type="ORF">ACED33_04110</name>
</gene>
<keyword evidence="3 4" id="KW-0067">ATP-binding</keyword>
<evidence type="ECO:0000256" key="4">
    <source>
        <dbReference type="PROSITE-ProRule" id="PRU00409"/>
    </source>
</evidence>
<dbReference type="SUPFAM" id="SSF56059">
    <property type="entry name" value="Glutathione synthetase ATP-binding domain-like"/>
    <property type="match status" value="1"/>
</dbReference>
<sequence>MNILILDRIGHSYYETNQESFPDGSSVYIFSSTLPAVYSFLQGTEVDLNDHVAVVEAFDSIHNTAPIDLVIALSEQDKILAATLQDRAHPNQEMLGLANRFRDKTIMKNWLSNKGIRVPEFGELSDAEKLFNKHTKIIIKPIDGFGSTSTYIIENKTQLTEVLSLLKSNGCLLDFECEEFIDGDFFHIDSVVHNGEVIATVTFKYNESTLLTENSKHQLSSGSVDDARLAEFNEAVIKAMELKNGVTHHEVFRKTGTNELVFCEIANRTGGGGTLPAFEAVTGYNLFANDISLQAQKEPTSQLASVSKHSGQIIFHKKYGEVISISDRAEFSEPWIHYCSIRAKVGDVYEGSTYSADKIATFAVLGDTPEEVTKRLESISSRFNMDVK</sequence>
<dbReference type="Proteomes" id="UP001569200">
    <property type="component" value="Unassembled WGS sequence"/>
</dbReference>
<evidence type="ECO:0000256" key="3">
    <source>
        <dbReference type="ARBA" id="ARBA00022840"/>
    </source>
</evidence>
<evidence type="ECO:0000313" key="6">
    <source>
        <dbReference type="EMBL" id="MEZ8179850.1"/>
    </source>
</evidence>
<dbReference type="Pfam" id="PF13535">
    <property type="entry name" value="ATP-grasp_4"/>
    <property type="match status" value="1"/>
</dbReference>
<dbReference type="InterPro" id="IPR011761">
    <property type="entry name" value="ATP-grasp"/>
</dbReference>
<evidence type="ECO:0000256" key="1">
    <source>
        <dbReference type="ARBA" id="ARBA00022598"/>
    </source>
</evidence>